<evidence type="ECO:0000256" key="1">
    <source>
        <dbReference type="ARBA" id="ARBA00004477"/>
    </source>
</evidence>
<reference evidence="18" key="1">
    <citation type="journal article" date="2010" name="Nature">
        <title>The Amphimedon queenslandica genome and the evolution of animal complexity.</title>
        <authorList>
            <person name="Srivastava M."/>
            <person name="Simakov O."/>
            <person name="Chapman J."/>
            <person name="Fahey B."/>
            <person name="Gauthier M.E."/>
            <person name="Mitros T."/>
            <person name="Richards G.S."/>
            <person name="Conaco C."/>
            <person name="Dacre M."/>
            <person name="Hellsten U."/>
            <person name="Larroux C."/>
            <person name="Putnam N.H."/>
            <person name="Stanke M."/>
            <person name="Adamska M."/>
            <person name="Darling A."/>
            <person name="Degnan S.M."/>
            <person name="Oakley T.H."/>
            <person name="Plachetzki D.C."/>
            <person name="Zhai Y."/>
            <person name="Adamski M."/>
            <person name="Calcino A."/>
            <person name="Cummins S.F."/>
            <person name="Goodstein D.M."/>
            <person name="Harris C."/>
            <person name="Jackson D.J."/>
            <person name="Leys S.P."/>
            <person name="Shu S."/>
            <person name="Woodcroft B.J."/>
            <person name="Vervoort M."/>
            <person name="Kosik K.S."/>
            <person name="Manning G."/>
            <person name="Degnan B.M."/>
            <person name="Rokhsar D.S."/>
        </authorList>
    </citation>
    <scope>NUCLEOTIDE SEQUENCE [LARGE SCALE GENOMIC DNA]</scope>
</reference>
<evidence type="ECO:0000313" key="17">
    <source>
        <dbReference type="EnsemblMetazoa" id="Aqu2.1.34262_001"/>
    </source>
</evidence>
<dbReference type="STRING" id="400682.A0A1X7V3X8"/>
<feature type="transmembrane region" description="Helical" evidence="15">
    <location>
        <begin position="252"/>
        <end position="273"/>
    </location>
</feature>
<dbReference type="OrthoDB" id="540503at2759"/>
<keyword evidence="8" id="KW-0276">Fatty acid metabolism</keyword>
<evidence type="ECO:0000256" key="10">
    <source>
        <dbReference type="ARBA" id="ARBA00022989"/>
    </source>
</evidence>
<dbReference type="eggNOG" id="KOG1639">
    <property type="taxonomic scope" value="Eukaryota"/>
</dbReference>
<dbReference type="FunFam" id="3.10.20.90:FF:000131">
    <property type="entry name" value="trans-2,3-enoyl-CoA reductase-like"/>
    <property type="match status" value="1"/>
</dbReference>
<name>A0A1X7V3X8_AMPQE</name>
<evidence type="ECO:0000256" key="13">
    <source>
        <dbReference type="ARBA" id="ARBA00023136"/>
    </source>
</evidence>
<keyword evidence="13 15" id="KW-0472">Membrane</keyword>
<dbReference type="InterPro" id="IPR049127">
    <property type="entry name" value="TECR-like_N"/>
</dbReference>
<evidence type="ECO:0000256" key="3">
    <source>
        <dbReference type="ARBA" id="ARBA00007742"/>
    </source>
</evidence>
<dbReference type="Pfam" id="PF02544">
    <property type="entry name" value="Steroid_dh"/>
    <property type="match status" value="1"/>
</dbReference>
<evidence type="ECO:0000256" key="14">
    <source>
        <dbReference type="ARBA" id="ARBA00023160"/>
    </source>
</evidence>
<gene>
    <name evidence="17" type="primary">100640363</name>
</gene>
<keyword evidence="14" id="KW-0275">Fatty acid biosynthesis</keyword>
<dbReference type="SUPFAM" id="SSF54236">
    <property type="entry name" value="Ubiquitin-like"/>
    <property type="match status" value="1"/>
</dbReference>
<accession>A0A1X7V3X8</accession>
<dbReference type="InterPro" id="IPR001104">
    <property type="entry name" value="3-oxo-5_a-steroid_4-DH_C"/>
</dbReference>
<evidence type="ECO:0000256" key="8">
    <source>
        <dbReference type="ARBA" id="ARBA00022832"/>
    </source>
</evidence>
<dbReference type="PROSITE" id="PS50053">
    <property type="entry name" value="UBIQUITIN_2"/>
    <property type="match status" value="1"/>
</dbReference>
<feature type="transmembrane region" description="Helical" evidence="15">
    <location>
        <begin position="227"/>
        <end position="246"/>
    </location>
</feature>
<dbReference type="Proteomes" id="UP000007879">
    <property type="component" value="Unassembled WGS sequence"/>
</dbReference>
<dbReference type="GO" id="GO:0042761">
    <property type="term" value="P:very long-chain fatty acid biosynthetic process"/>
    <property type="evidence" value="ECO:0007669"/>
    <property type="project" value="TreeGrafter"/>
</dbReference>
<keyword evidence="12" id="KW-0443">Lipid metabolism</keyword>
<evidence type="ECO:0000256" key="9">
    <source>
        <dbReference type="ARBA" id="ARBA00022857"/>
    </source>
</evidence>
<dbReference type="InterPro" id="IPR029071">
    <property type="entry name" value="Ubiquitin-like_domsf"/>
</dbReference>
<organism evidence="17">
    <name type="scientific">Amphimedon queenslandica</name>
    <name type="common">Sponge</name>
    <dbReference type="NCBI Taxonomy" id="400682"/>
    <lineage>
        <taxon>Eukaryota</taxon>
        <taxon>Metazoa</taxon>
        <taxon>Porifera</taxon>
        <taxon>Demospongiae</taxon>
        <taxon>Heteroscleromorpha</taxon>
        <taxon>Haplosclerida</taxon>
        <taxon>Niphatidae</taxon>
        <taxon>Amphimedon</taxon>
    </lineage>
</organism>
<evidence type="ECO:0000256" key="5">
    <source>
        <dbReference type="ARBA" id="ARBA00022516"/>
    </source>
</evidence>
<evidence type="ECO:0000256" key="7">
    <source>
        <dbReference type="ARBA" id="ARBA00022824"/>
    </source>
</evidence>
<evidence type="ECO:0000256" key="2">
    <source>
        <dbReference type="ARBA" id="ARBA00005194"/>
    </source>
</evidence>
<keyword evidence="11" id="KW-0560">Oxidoreductase</keyword>
<dbReference type="Gene3D" id="3.10.20.90">
    <property type="entry name" value="Phosphatidylinositol 3-kinase Catalytic Subunit, Chain A, domain 1"/>
    <property type="match status" value="1"/>
</dbReference>
<dbReference type="EC" id="1.3.1.93" evidence="4"/>
<comment type="similarity">
    <text evidence="3">Belongs to the steroid 5-alpha reductase family.</text>
</comment>
<evidence type="ECO:0000313" key="18">
    <source>
        <dbReference type="Proteomes" id="UP000007879"/>
    </source>
</evidence>
<keyword evidence="7" id="KW-0256">Endoplasmic reticulum</keyword>
<dbReference type="CDD" id="cd01801">
    <property type="entry name" value="Ubl_TECR_like"/>
    <property type="match status" value="1"/>
</dbReference>
<dbReference type="AlphaFoldDB" id="A0A1X7V3X8"/>
<evidence type="ECO:0000256" key="12">
    <source>
        <dbReference type="ARBA" id="ARBA00023098"/>
    </source>
</evidence>
<dbReference type="PANTHER" id="PTHR10556:SF28">
    <property type="entry name" value="VERY-LONG-CHAIN ENOYL-COA REDUCTASE"/>
    <property type="match status" value="1"/>
</dbReference>
<dbReference type="KEGG" id="aqu:100640363"/>
<comment type="subcellular location">
    <subcellularLocation>
        <location evidence="1">Endoplasmic reticulum membrane</location>
        <topology evidence="1">Multi-pass membrane protein</topology>
    </subcellularLocation>
</comment>
<comment type="pathway">
    <text evidence="2">Lipid metabolism; fatty acid biosynthesis.</text>
</comment>
<feature type="transmembrane region" description="Helical" evidence="15">
    <location>
        <begin position="163"/>
        <end position="181"/>
    </location>
</feature>
<dbReference type="PANTHER" id="PTHR10556">
    <property type="entry name" value="3-OXO-5-ALPHA-STEROID 4-DEHYDROGENASE"/>
    <property type="match status" value="1"/>
</dbReference>
<evidence type="ECO:0000259" key="16">
    <source>
        <dbReference type="PROSITE" id="PS50053"/>
    </source>
</evidence>
<protein>
    <recommendedName>
        <fullName evidence="4">very-long-chain enoyl-CoA reductase</fullName>
        <ecNumber evidence="4">1.3.1.93</ecNumber>
    </recommendedName>
</protein>
<evidence type="ECO:0000256" key="6">
    <source>
        <dbReference type="ARBA" id="ARBA00022692"/>
    </source>
</evidence>
<dbReference type="InParanoid" id="A0A1X7V3X8"/>
<dbReference type="GO" id="GO:0005789">
    <property type="term" value="C:endoplasmic reticulum membrane"/>
    <property type="evidence" value="ECO:0007669"/>
    <property type="project" value="UniProtKB-SubCell"/>
</dbReference>
<evidence type="ECO:0000256" key="15">
    <source>
        <dbReference type="SAM" id="Phobius"/>
    </source>
</evidence>
<dbReference type="GO" id="GO:0102758">
    <property type="term" value="F:very-long-chain enoyl-CoA reductase activity"/>
    <property type="evidence" value="ECO:0007669"/>
    <property type="project" value="UniProtKB-EC"/>
</dbReference>
<keyword evidence="5" id="KW-0444">Lipid biosynthesis</keyword>
<keyword evidence="18" id="KW-1185">Reference proteome</keyword>
<keyword evidence="9" id="KW-0521">NADP</keyword>
<dbReference type="PROSITE" id="PS50244">
    <property type="entry name" value="S5A_REDUCTASE"/>
    <property type="match status" value="1"/>
</dbReference>
<dbReference type="EnsemblMetazoa" id="XM_003385849.3">
    <property type="protein sequence ID" value="XP_003385897.1"/>
    <property type="gene ID" value="LOC100640363"/>
</dbReference>
<evidence type="ECO:0000256" key="4">
    <source>
        <dbReference type="ARBA" id="ARBA00012530"/>
    </source>
</evidence>
<sequence>MKIEVKHLRSGKTLQVLNVTAKTTIAGVKELYARECPKYYPDRQQYKISQEKGAKALKDEETISSLKLKDGSSLYFKDLGPQLGWSTVFLCEYSGPLFVYLLFYLRPSIIYGPEANDKPMDITAHVAAGCWTFHYAKRIAETLFVHRFSHSTMPIRNLFKNCGYYWSFAAFVSYFVNHPLYTPPYYGMSQIFGGLVLFVICQIGNFSSHFALRNLRPPGTKERRIPYPTSDPFTFLFNFVSCPNYTYEGGAWIAFTFMTQCLPAFFFFLAGFYQMTVWAMNKHRAYRKEFKDYPRNRKSIVPFLF</sequence>
<dbReference type="InterPro" id="IPR000626">
    <property type="entry name" value="Ubiquitin-like_dom"/>
</dbReference>
<evidence type="ECO:0000256" key="11">
    <source>
        <dbReference type="ARBA" id="ARBA00023002"/>
    </source>
</evidence>
<reference evidence="17" key="2">
    <citation type="submission" date="2017-05" db="UniProtKB">
        <authorList>
            <consortium name="EnsemblMetazoa"/>
        </authorList>
    </citation>
    <scope>IDENTIFICATION</scope>
</reference>
<proteinExistence type="inferred from homology"/>
<dbReference type="InterPro" id="IPR039357">
    <property type="entry name" value="SRD5A/TECR"/>
</dbReference>
<feature type="domain" description="Ubiquitin-like" evidence="16">
    <location>
        <begin position="1"/>
        <end position="76"/>
    </location>
</feature>
<keyword evidence="10 15" id="KW-1133">Transmembrane helix</keyword>
<keyword evidence="6 15" id="KW-0812">Transmembrane</keyword>
<dbReference type="EnsemblMetazoa" id="Aqu2.1.34262_001">
    <property type="protein sequence ID" value="Aqu2.1.34262_001"/>
    <property type="gene ID" value="Aqu2.1.34262"/>
</dbReference>
<dbReference type="Pfam" id="PF21696">
    <property type="entry name" value="TECR_N"/>
    <property type="match status" value="1"/>
</dbReference>
<feature type="transmembrane region" description="Helical" evidence="15">
    <location>
        <begin position="187"/>
        <end position="206"/>
    </location>
</feature>